<dbReference type="GeneID" id="105425153"/>
<organism evidence="2 3">
    <name type="scientific">Pogonomyrmex barbatus</name>
    <name type="common">red harvester ant</name>
    <dbReference type="NCBI Taxonomy" id="144034"/>
    <lineage>
        <taxon>Eukaryota</taxon>
        <taxon>Metazoa</taxon>
        <taxon>Ecdysozoa</taxon>
        <taxon>Arthropoda</taxon>
        <taxon>Hexapoda</taxon>
        <taxon>Insecta</taxon>
        <taxon>Pterygota</taxon>
        <taxon>Neoptera</taxon>
        <taxon>Endopterygota</taxon>
        <taxon>Hymenoptera</taxon>
        <taxon>Apocrita</taxon>
        <taxon>Aculeata</taxon>
        <taxon>Formicoidea</taxon>
        <taxon>Formicidae</taxon>
        <taxon>Myrmicinae</taxon>
        <taxon>Pogonomyrmex</taxon>
    </lineage>
</organism>
<feature type="transmembrane region" description="Helical" evidence="1">
    <location>
        <begin position="95"/>
        <end position="117"/>
    </location>
</feature>
<dbReference type="OrthoDB" id="7551957at2759"/>
<evidence type="ECO:0000313" key="3">
    <source>
        <dbReference type="RefSeq" id="XP_011634069.1"/>
    </source>
</evidence>
<keyword evidence="1" id="KW-0472">Membrane</keyword>
<dbReference type="AlphaFoldDB" id="A0A6I9W652"/>
<dbReference type="Proteomes" id="UP000504615">
    <property type="component" value="Unplaced"/>
</dbReference>
<dbReference type="KEGG" id="pbar:105425153"/>
<proteinExistence type="predicted"/>
<gene>
    <name evidence="3" type="primary">LOC105425153</name>
</gene>
<keyword evidence="2" id="KW-1185">Reference proteome</keyword>
<feature type="transmembrane region" description="Helical" evidence="1">
    <location>
        <begin position="20"/>
        <end position="40"/>
    </location>
</feature>
<evidence type="ECO:0000256" key="1">
    <source>
        <dbReference type="SAM" id="Phobius"/>
    </source>
</evidence>
<feature type="transmembrane region" description="Helical" evidence="1">
    <location>
        <begin position="129"/>
        <end position="147"/>
    </location>
</feature>
<evidence type="ECO:0000313" key="2">
    <source>
        <dbReference type="Proteomes" id="UP000504615"/>
    </source>
</evidence>
<dbReference type="RefSeq" id="XP_011634069.1">
    <property type="nucleotide sequence ID" value="XM_011635767.2"/>
</dbReference>
<accession>A0A6I9W652</accession>
<sequence>MEYFIDQEKYFYLILLHINITLYIGIVALLAIGSIFITYLQHTCGMFKIASYRIKHAMKIDFLQNINLKNKILIIKGIICAVIIHREAMKLSKQLLSVFEIMFFCLIVDGVTCLSLNLFQVNFLFSNSIYIIIYQNCSEIAYIYNIAQNIVRIGKSKMSAL</sequence>
<keyword evidence="1" id="KW-1133">Transmembrane helix</keyword>
<name>A0A6I9W652_9HYME</name>
<keyword evidence="1" id="KW-0812">Transmembrane</keyword>
<protein>
    <submittedName>
        <fullName evidence="3">Uncharacterized protein LOC105425153</fullName>
    </submittedName>
</protein>
<reference evidence="3" key="1">
    <citation type="submission" date="2025-08" db="UniProtKB">
        <authorList>
            <consortium name="RefSeq"/>
        </authorList>
    </citation>
    <scope>IDENTIFICATION</scope>
</reference>